<evidence type="ECO:0000256" key="1">
    <source>
        <dbReference type="ARBA" id="ARBA00000085"/>
    </source>
</evidence>
<dbReference type="Gene3D" id="3.30.450.40">
    <property type="match status" value="2"/>
</dbReference>
<dbReference type="EC" id="2.7.13.3" evidence="2"/>
<feature type="coiled-coil region" evidence="4">
    <location>
        <begin position="369"/>
        <end position="403"/>
    </location>
</feature>
<dbReference type="Pfam" id="PF01590">
    <property type="entry name" value="GAF"/>
    <property type="match status" value="1"/>
</dbReference>
<gene>
    <name evidence="6" type="ORF">LPB04_03140</name>
</gene>
<dbReference type="InterPro" id="IPR003661">
    <property type="entry name" value="HisK_dim/P_dom"/>
</dbReference>
<dbReference type="SUPFAM" id="SSF47384">
    <property type="entry name" value="Homodimeric domain of signal transducing histidine kinase"/>
    <property type="match status" value="1"/>
</dbReference>
<comment type="catalytic activity">
    <reaction evidence="1">
        <text>ATP + protein L-histidine = ADP + protein N-phospho-L-histidine.</text>
        <dbReference type="EC" id="2.7.13.3"/>
    </reaction>
</comment>
<dbReference type="CDD" id="cd00082">
    <property type="entry name" value="HisKA"/>
    <property type="match status" value="1"/>
</dbReference>
<dbReference type="PRINTS" id="PR00344">
    <property type="entry name" value="BCTRLSENSOR"/>
</dbReference>
<dbReference type="InterPro" id="IPR036890">
    <property type="entry name" value="HATPase_C_sf"/>
</dbReference>
<dbReference type="InterPro" id="IPR003018">
    <property type="entry name" value="GAF"/>
</dbReference>
<dbReference type="PANTHER" id="PTHR43065:SF47">
    <property type="match status" value="1"/>
</dbReference>
<evidence type="ECO:0000259" key="5">
    <source>
        <dbReference type="PROSITE" id="PS50109"/>
    </source>
</evidence>
<evidence type="ECO:0000256" key="3">
    <source>
        <dbReference type="ARBA" id="ARBA00022553"/>
    </source>
</evidence>
<dbReference type="SUPFAM" id="SSF55781">
    <property type="entry name" value="GAF domain-like"/>
    <property type="match status" value="2"/>
</dbReference>
<dbReference type="InterPro" id="IPR005467">
    <property type="entry name" value="His_kinase_dom"/>
</dbReference>
<dbReference type="SMART" id="SM00387">
    <property type="entry name" value="HATPase_c"/>
    <property type="match status" value="1"/>
</dbReference>
<dbReference type="InterPro" id="IPR036097">
    <property type="entry name" value="HisK_dim/P_sf"/>
</dbReference>
<evidence type="ECO:0000313" key="6">
    <source>
        <dbReference type="EMBL" id="QOL50320.1"/>
    </source>
</evidence>
<dbReference type="KEGG" id="mlir:LPB04_03140"/>
<dbReference type="SMART" id="SM00388">
    <property type="entry name" value="HisKA"/>
    <property type="match status" value="1"/>
</dbReference>
<dbReference type="GO" id="GO:0000155">
    <property type="term" value="F:phosphorelay sensor kinase activity"/>
    <property type="evidence" value="ECO:0007669"/>
    <property type="project" value="InterPro"/>
</dbReference>
<dbReference type="SUPFAM" id="SSF55874">
    <property type="entry name" value="ATPase domain of HSP90 chaperone/DNA topoisomerase II/histidine kinase"/>
    <property type="match status" value="1"/>
</dbReference>
<proteinExistence type="predicted"/>
<reference evidence="6 7" key="1">
    <citation type="submission" date="2020-10" db="EMBL/GenBank/DDBJ databases">
        <title>Genome sequencing of Massilia sp. LPB0304.</title>
        <authorList>
            <person name="Kim J."/>
        </authorList>
    </citation>
    <scope>NUCLEOTIDE SEQUENCE [LARGE SCALE GENOMIC DNA]</scope>
    <source>
        <strain evidence="6 7">LPB0304</strain>
    </source>
</reference>
<dbReference type="RefSeq" id="WP_193687336.1">
    <property type="nucleotide sequence ID" value="NZ_CP062941.1"/>
</dbReference>
<dbReference type="SMART" id="SM00065">
    <property type="entry name" value="GAF"/>
    <property type="match status" value="2"/>
</dbReference>
<evidence type="ECO:0000256" key="2">
    <source>
        <dbReference type="ARBA" id="ARBA00012438"/>
    </source>
</evidence>
<dbReference type="InterPro" id="IPR029016">
    <property type="entry name" value="GAF-like_dom_sf"/>
</dbReference>
<accession>A0A7L9U629</accession>
<dbReference type="InterPro" id="IPR004358">
    <property type="entry name" value="Sig_transdc_His_kin-like_C"/>
</dbReference>
<keyword evidence="7" id="KW-1185">Reference proteome</keyword>
<evidence type="ECO:0000256" key="4">
    <source>
        <dbReference type="SAM" id="Coils"/>
    </source>
</evidence>
<dbReference type="Proteomes" id="UP000593875">
    <property type="component" value="Chromosome"/>
</dbReference>
<organism evidence="6 7">
    <name type="scientific">Massilia litorea</name>
    <dbReference type="NCBI Taxonomy" id="2769491"/>
    <lineage>
        <taxon>Bacteria</taxon>
        <taxon>Pseudomonadati</taxon>
        <taxon>Pseudomonadota</taxon>
        <taxon>Betaproteobacteria</taxon>
        <taxon>Burkholderiales</taxon>
        <taxon>Oxalobacteraceae</taxon>
        <taxon>Telluria group</taxon>
        <taxon>Massilia</taxon>
    </lineage>
</organism>
<dbReference type="Gene3D" id="1.10.287.130">
    <property type="match status" value="1"/>
</dbReference>
<dbReference type="EMBL" id="CP062941">
    <property type="protein sequence ID" value="QOL50320.1"/>
    <property type="molecule type" value="Genomic_DNA"/>
</dbReference>
<sequence length="650" mass="71027">MERLDRLEAVQSMLLEIGQTSTSCSDITEFIRAVHRALGRIMYAANFYVALSDRDEGTVRFVYFVDESDEGPPLNHPVQLASPDESPTAWVILNRQTLVVTAADFQAREAQGSNFGAGSAAEHWMGCPLLDQQHLPLGAIVIQSYSPENTYSAEDQALFGVIANHVSVALQSLQSMDRLERAVQERTARLAHEVAERRRAEQVQHALYQIATLSASAADKEVLTTSLHRIIGELMVAENFLIGLYHPETDEISIPYFVDQKDTTAPVTRFPYGKAMCSYVLASKQAQLHDAGSFARLVANGLVQEPLGNAGIASWMGAPMLVHDKPYGVLVVQSYDPAVIYTKADLDLLAFMASHVAVALARMQADYRLRKTKDMLEEQNAALNTALTQLQQAQGELVRQEKLASLGRLVAGVAHEINTPLGICVTATSHLVEELRLTREELGAGEMTEDSLNSFLDIIDQSLRIMTTNTQRAASLVRSFKQVAVDQSSDDIRSFNLRSYLNEVLLSLQPKLKGRPVKVEVDCPPDLVLESYPGAVSQIVTNMLMNSLVHGFEHDQKGAIAIRAAVDGDVVSLSYADDGAGMDQDTLDKLFDPFFTTKRGNGGSGLGAHILYNLVTGPLGGSVQVESAPGEGLRYALSFPRSRKEQKLAA</sequence>
<dbReference type="PROSITE" id="PS50109">
    <property type="entry name" value="HIS_KIN"/>
    <property type="match status" value="1"/>
</dbReference>
<keyword evidence="4" id="KW-0175">Coiled coil</keyword>
<dbReference type="AlphaFoldDB" id="A0A7L9U629"/>
<keyword evidence="3" id="KW-0597">Phosphoprotein</keyword>
<dbReference type="Gene3D" id="3.30.565.10">
    <property type="entry name" value="Histidine kinase-like ATPase, C-terminal domain"/>
    <property type="match status" value="1"/>
</dbReference>
<dbReference type="PANTHER" id="PTHR43065">
    <property type="entry name" value="SENSOR HISTIDINE KINASE"/>
    <property type="match status" value="1"/>
</dbReference>
<evidence type="ECO:0000313" key="7">
    <source>
        <dbReference type="Proteomes" id="UP000593875"/>
    </source>
</evidence>
<protein>
    <recommendedName>
        <fullName evidence="2">histidine kinase</fullName>
        <ecNumber evidence="2">2.7.13.3</ecNumber>
    </recommendedName>
</protein>
<dbReference type="Pfam" id="PF13185">
    <property type="entry name" value="GAF_2"/>
    <property type="match status" value="1"/>
</dbReference>
<feature type="domain" description="Histidine kinase" evidence="5">
    <location>
        <begin position="412"/>
        <end position="643"/>
    </location>
</feature>
<dbReference type="InterPro" id="IPR003594">
    <property type="entry name" value="HATPase_dom"/>
</dbReference>
<dbReference type="Pfam" id="PF02518">
    <property type="entry name" value="HATPase_c"/>
    <property type="match status" value="1"/>
</dbReference>
<name>A0A7L9U629_9BURK</name>